<gene>
    <name evidence="4" type="ORF">EZS28_037571</name>
</gene>
<name>A0A5J4UAH9_9EUKA</name>
<accession>A0A5J4UAH9</accession>
<dbReference type="SUPFAM" id="SSF50044">
    <property type="entry name" value="SH3-domain"/>
    <property type="match status" value="1"/>
</dbReference>
<dbReference type="Proteomes" id="UP000324800">
    <property type="component" value="Unassembled WGS sequence"/>
</dbReference>
<organism evidence="4 5">
    <name type="scientific">Streblomastix strix</name>
    <dbReference type="NCBI Taxonomy" id="222440"/>
    <lineage>
        <taxon>Eukaryota</taxon>
        <taxon>Metamonada</taxon>
        <taxon>Preaxostyla</taxon>
        <taxon>Oxymonadida</taxon>
        <taxon>Streblomastigidae</taxon>
        <taxon>Streblomastix</taxon>
    </lineage>
</organism>
<dbReference type="Pfam" id="PF14604">
    <property type="entry name" value="SH3_9"/>
    <property type="match status" value="1"/>
</dbReference>
<protein>
    <recommendedName>
        <fullName evidence="3">SH3 domain-containing protein</fullName>
    </recommendedName>
</protein>
<proteinExistence type="predicted"/>
<evidence type="ECO:0000256" key="1">
    <source>
        <dbReference type="ARBA" id="ARBA00022443"/>
    </source>
</evidence>
<evidence type="ECO:0000256" key="2">
    <source>
        <dbReference type="PROSITE-ProRule" id="PRU00192"/>
    </source>
</evidence>
<comment type="caution">
    <text evidence="4">The sequence shown here is derived from an EMBL/GenBank/DDBJ whole genome shotgun (WGS) entry which is preliminary data.</text>
</comment>
<dbReference type="EMBL" id="SNRW01018892">
    <property type="protein sequence ID" value="KAA6366901.1"/>
    <property type="molecule type" value="Genomic_DNA"/>
</dbReference>
<dbReference type="AlphaFoldDB" id="A0A5J4UAH9"/>
<evidence type="ECO:0000313" key="5">
    <source>
        <dbReference type="Proteomes" id="UP000324800"/>
    </source>
</evidence>
<evidence type="ECO:0000259" key="3">
    <source>
        <dbReference type="PROSITE" id="PS50002"/>
    </source>
</evidence>
<sequence>MAQFEVLADYNNPNTSKYLNVRKGDRITKINEPVPGWSICSKDGRNGYVPTSNIRSAADIYSLPPPPHFTSNTEVAEYYEVLADYTGKS</sequence>
<feature type="non-terminal residue" evidence="4">
    <location>
        <position position="89"/>
    </location>
</feature>
<dbReference type="Gene3D" id="2.30.30.40">
    <property type="entry name" value="SH3 Domains"/>
    <property type="match status" value="1"/>
</dbReference>
<evidence type="ECO:0000313" key="4">
    <source>
        <dbReference type="EMBL" id="KAA6366901.1"/>
    </source>
</evidence>
<dbReference type="InterPro" id="IPR036028">
    <property type="entry name" value="SH3-like_dom_sf"/>
</dbReference>
<dbReference type="InterPro" id="IPR001452">
    <property type="entry name" value="SH3_domain"/>
</dbReference>
<keyword evidence="1 2" id="KW-0728">SH3 domain</keyword>
<dbReference type="PROSITE" id="PS50002">
    <property type="entry name" value="SH3"/>
    <property type="match status" value="1"/>
</dbReference>
<dbReference type="OrthoDB" id="26525at2759"/>
<reference evidence="4 5" key="1">
    <citation type="submission" date="2019-03" db="EMBL/GenBank/DDBJ databases">
        <title>Single cell metagenomics reveals metabolic interactions within the superorganism composed of flagellate Streblomastix strix and complex community of Bacteroidetes bacteria on its surface.</title>
        <authorList>
            <person name="Treitli S.C."/>
            <person name="Kolisko M."/>
            <person name="Husnik F."/>
            <person name="Keeling P."/>
            <person name="Hampl V."/>
        </authorList>
    </citation>
    <scope>NUCLEOTIDE SEQUENCE [LARGE SCALE GENOMIC DNA]</scope>
    <source>
        <strain evidence="4">ST1C</strain>
    </source>
</reference>
<feature type="domain" description="SH3" evidence="3">
    <location>
        <begin position="1"/>
        <end position="59"/>
    </location>
</feature>